<gene>
    <name evidence="3" type="ORF">HOLleu_05740</name>
</gene>
<feature type="region of interest" description="Disordered" evidence="1">
    <location>
        <begin position="588"/>
        <end position="607"/>
    </location>
</feature>
<keyword evidence="4" id="KW-1185">Reference proteome</keyword>
<evidence type="ECO:0000256" key="1">
    <source>
        <dbReference type="SAM" id="MobiDB-lite"/>
    </source>
</evidence>
<dbReference type="EMBL" id="JAIZAY010000002">
    <property type="protein sequence ID" value="KAJ8046904.1"/>
    <property type="molecule type" value="Genomic_DNA"/>
</dbReference>
<keyword evidence="2" id="KW-0812">Transmembrane</keyword>
<evidence type="ECO:0000313" key="4">
    <source>
        <dbReference type="Proteomes" id="UP001152320"/>
    </source>
</evidence>
<name>A0A9Q1HHL7_HOLLE</name>
<sequence length="753" mass="85506">MIRLITISRVLCTIFLLCFLYNNSRIQKSALLCFDDSKDGIKIIATIRSSHNIESTSQFLEVNEAPCCSSPWKQCTLPNNVQLKFDNITTLLEYPFEPLLFKVRNKCFSNGICRDNIWYSLNRFKQPTVSQSVDITVSVQTSKTETKHLGRIHLNSSHPLNFGHRGALKFIARLVTPHPLVDLAPSDPVIPIDDKLLLVPEVTSTTDLEHRQIKNGSLEYLVVNQTLFRFPKRKYWSKTNHYFSMVNPENHKYLETISQDQDKQPFDLWLQDRIQQLLGKPTKFFLSSYGKIATHQPKRRNAISFLMDQDLVVEVTIVSSSGLFPSHHVQLTRHGILMTFLGTISDPYHLIVSVCNTVSVFMWTCKESLTSILSYLCKVLTHLLTVSSEFLLYYDDDTLKNEFWKAWDAITIICWSDIYGLHLLIILRILFACVIAIITWLLFIPKNHQNDLHMHTAVSCPSSADGNFVVEAVLPGVNDTLTNEHQNLAGANLVSSLSGTSISSDCSKDSLISCESSLCQHSLLLDDVTPPDEDELQDNLQDDDELSPLLSRPPFHNDCLSESCEPFEVMSLSDEDDSTTLSEAADAYDADDEADDETDDEPVQSEVAKKLPRNFHCEELMMLWASDVCDQKGFFIDPHWRMVCSVPEALKETKHFAESRSGALTKLANSHTISDPKKIPNFGQWIFSGKVNPYWVFQNQWPSYTWSTSCYLPTITGTLMRGLPWKDVIYFPGGFITPCPAFNYRTESLAYLS</sequence>
<accession>A0A9Q1HHL7</accession>
<feature type="compositionally biased region" description="Acidic residues" evidence="1">
    <location>
        <begin position="588"/>
        <end position="603"/>
    </location>
</feature>
<dbReference type="AlphaFoldDB" id="A0A9Q1HHL7"/>
<dbReference type="Proteomes" id="UP001152320">
    <property type="component" value="Chromosome 2"/>
</dbReference>
<comment type="caution">
    <text evidence="3">The sequence shown here is derived from an EMBL/GenBank/DDBJ whole genome shotgun (WGS) entry which is preliminary data.</text>
</comment>
<reference evidence="3" key="1">
    <citation type="submission" date="2021-10" db="EMBL/GenBank/DDBJ databases">
        <title>Tropical sea cucumber genome reveals ecological adaptation and Cuvierian tubules defense mechanism.</title>
        <authorList>
            <person name="Chen T."/>
        </authorList>
    </citation>
    <scope>NUCLEOTIDE SEQUENCE</scope>
    <source>
        <strain evidence="3">Nanhai2018</strain>
        <tissue evidence="3">Muscle</tissue>
    </source>
</reference>
<keyword evidence="2" id="KW-0472">Membrane</keyword>
<protein>
    <submittedName>
        <fullName evidence="3">Uncharacterized protein</fullName>
    </submittedName>
</protein>
<proteinExistence type="predicted"/>
<organism evidence="3 4">
    <name type="scientific">Holothuria leucospilota</name>
    <name type="common">Black long sea cucumber</name>
    <name type="synonym">Mertensiothuria leucospilota</name>
    <dbReference type="NCBI Taxonomy" id="206669"/>
    <lineage>
        <taxon>Eukaryota</taxon>
        <taxon>Metazoa</taxon>
        <taxon>Echinodermata</taxon>
        <taxon>Eleutherozoa</taxon>
        <taxon>Echinozoa</taxon>
        <taxon>Holothuroidea</taxon>
        <taxon>Aspidochirotacea</taxon>
        <taxon>Aspidochirotida</taxon>
        <taxon>Holothuriidae</taxon>
        <taxon>Holothuria</taxon>
    </lineage>
</organism>
<keyword evidence="2" id="KW-1133">Transmembrane helix</keyword>
<evidence type="ECO:0000256" key="2">
    <source>
        <dbReference type="SAM" id="Phobius"/>
    </source>
</evidence>
<evidence type="ECO:0000313" key="3">
    <source>
        <dbReference type="EMBL" id="KAJ8046904.1"/>
    </source>
</evidence>
<feature type="transmembrane region" description="Helical" evidence="2">
    <location>
        <begin position="419"/>
        <end position="444"/>
    </location>
</feature>